<dbReference type="AlphaFoldDB" id="A0A839QP24"/>
<proteinExistence type="inferred from homology"/>
<dbReference type="InterPro" id="IPR003834">
    <property type="entry name" value="Cyt_c_assmbl_TM_dom"/>
</dbReference>
<feature type="transmembrane region" description="Helical" evidence="6">
    <location>
        <begin position="126"/>
        <end position="152"/>
    </location>
</feature>
<dbReference type="Proteomes" id="UP000568050">
    <property type="component" value="Unassembled WGS sequence"/>
</dbReference>
<comment type="subcellular location">
    <subcellularLocation>
        <location evidence="1">Membrane</location>
        <topology evidence="1">Multi-pass membrane protein</topology>
    </subcellularLocation>
</comment>
<protein>
    <submittedName>
        <fullName evidence="8">Cytochrome c biogenesis protein CcdA</fullName>
    </submittedName>
</protein>
<dbReference type="EMBL" id="JACHWP010000001">
    <property type="protein sequence ID" value="MBB3022243.1"/>
    <property type="molecule type" value="Genomic_DNA"/>
</dbReference>
<keyword evidence="9" id="KW-1185">Reference proteome</keyword>
<keyword evidence="4 6" id="KW-1133">Transmembrane helix</keyword>
<dbReference type="PANTHER" id="PTHR31272">
    <property type="entry name" value="CYTOCHROME C-TYPE BIOGENESIS PROTEIN HI_1454-RELATED"/>
    <property type="match status" value="1"/>
</dbReference>
<dbReference type="RefSeq" id="WP_183374126.1">
    <property type="nucleotide sequence ID" value="NZ_CBCSFZ010000005.1"/>
</dbReference>
<evidence type="ECO:0000256" key="6">
    <source>
        <dbReference type="SAM" id="Phobius"/>
    </source>
</evidence>
<feature type="transmembrane region" description="Helical" evidence="6">
    <location>
        <begin position="74"/>
        <end position="94"/>
    </location>
</feature>
<keyword evidence="5 6" id="KW-0472">Membrane</keyword>
<feature type="transmembrane region" description="Helical" evidence="6">
    <location>
        <begin position="6"/>
        <end position="33"/>
    </location>
</feature>
<dbReference type="PANTHER" id="PTHR31272:SF4">
    <property type="entry name" value="CYTOCHROME C-TYPE BIOGENESIS PROTEIN HI_1454-RELATED"/>
    <property type="match status" value="1"/>
</dbReference>
<dbReference type="GO" id="GO:0016020">
    <property type="term" value="C:membrane"/>
    <property type="evidence" value="ECO:0007669"/>
    <property type="project" value="UniProtKB-SubCell"/>
</dbReference>
<evidence type="ECO:0000256" key="1">
    <source>
        <dbReference type="ARBA" id="ARBA00004141"/>
    </source>
</evidence>
<keyword evidence="3 6" id="KW-0812">Transmembrane</keyword>
<evidence type="ECO:0000256" key="4">
    <source>
        <dbReference type="ARBA" id="ARBA00022989"/>
    </source>
</evidence>
<accession>A0A839QP24</accession>
<dbReference type="Pfam" id="PF02683">
    <property type="entry name" value="DsbD_TM"/>
    <property type="match status" value="1"/>
</dbReference>
<feature type="transmembrane region" description="Helical" evidence="6">
    <location>
        <begin position="256"/>
        <end position="275"/>
    </location>
</feature>
<feature type="domain" description="Cytochrome C biogenesis protein transmembrane" evidence="7">
    <location>
        <begin position="6"/>
        <end position="181"/>
    </location>
</feature>
<name>A0A839QP24_9MICO</name>
<reference evidence="8 9" key="1">
    <citation type="submission" date="2020-08" db="EMBL/GenBank/DDBJ databases">
        <title>Sequencing the genomes of 1000 actinobacteria strains.</title>
        <authorList>
            <person name="Klenk H.-P."/>
        </authorList>
    </citation>
    <scope>NUCLEOTIDE SEQUENCE [LARGE SCALE GENOMIC DNA]</scope>
    <source>
        <strain evidence="8 9">DSM 23040</strain>
    </source>
</reference>
<evidence type="ECO:0000313" key="8">
    <source>
        <dbReference type="EMBL" id="MBB3022243.1"/>
    </source>
</evidence>
<gene>
    <name evidence="8" type="ORF">FHX50_000491</name>
</gene>
<comment type="caution">
    <text evidence="8">The sequence shown here is derived from an EMBL/GenBank/DDBJ whole genome shotgun (WGS) entry which is preliminary data.</text>
</comment>
<feature type="transmembrane region" description="Helical" evidence="6">
    <location>
        <begin position="158"/>
        <end position="182"/>
    </location>
</feature>
<feature type="transmembrane region" description="Helical" evidence="6">
    <location>
        <begin position="203"/>
        <end position="223"/>
    </location>
</feature>
<sequence length="285" mass="29056">MDLGFLGAFLGGALTLLSPCSVMLLPAFFSYAFADRTTVLTRTGVFYLGLITTLVPLGILAGSLGALVNQHRSTLVTVVSILVIVLGALLLLNIPIPGLSRLSSAPSVGAPGAPGGSSSISALSTYALGTVYGVAGVCAGPMLGAVLAFAAFSSNALYGGLILLVFAAGMTAPLLILALVWTRLPWVRSLVRPREVVLGPIRTTWTAIIAGVLTIGIGVLMLLTQGTANLGGVLGARDQAQLEANVMSFSRAVPNWVTIAVAAAVLAAVVAWNAHRRGAGRGGQR</sequence>
<evidence type="ECO:0000256" key="5">
    <source>
        <dbReference type="ARBA" id="ARBA00023136"/>
    </source>
</evidence>
<dbReference type="GO" id="GO:0017004">
    <property type="term" value="P:cytochrome complex assembly"/>
    <property type="evidence" value="ECO:0007669"/>
    <property type="project" value="InterPro"/>
</dbReference>
<evidence type="ECO:0000256" key="2">
    <source>
        <dbReference type="ARBA" id="ARBA00006143"/>
    </source>
</evidence>
<organism evidence="8 9">
    <name type="scientific">Helcobacillus massiliensis</name>
    <dbReference type="NCBI Taxonomy" id="521392"/>
    <lineage>
        <taxon>Bacteria</taxon>
        <taxon>Bacillati</taxon>
        <taxon>Actinomycetota</taxon>
        <taxon>Actinomycetes</taxon>
        <taxon>Micrococcales</taxon>
        <taxon>Dermabacteraceae</taxon>
        <taxon>Helcobacillus</taxon>
    </lineage>
</organism>
<evidence type="ECO:0000259" key="7">
    <source>
        <dbReference type="Pfam" id="PF02683"/>
    </source>
</evidence>
<dbReference type="InterPro" id="IPR051790">
    <property type="entry name" value="Cytochrome_c-biogenesis_DsbD"/>
</dbReference>
<evidence type="ECO:0000313" key="9">
    <source>
        <dbReference type="Proteomes" id="UP000568050"/>
    </source>
</evidence>
<comment type="similarity">
    <text evidence="2">Belongs to the DsbD family.</text>
</comment>
<evidence type="ECO:0000256" key="3">
    <source>
        <dbReference type="ARBA" id="ARBA00022692"/>
    </source>
</evidence>
<feature type="transmembrane region" description="Helical" evidence="6">
    <location>
        <begin position="45"/>
        <end position="68"/>
    </location>
</feature>